<protein>
    <recommendedName>
        <fullName evidence="3">Lipoprotein</fullName>
    </recommendedName>
</protein>
<organism evidence="1 2">
    <name type="scientific">Leptospira alstonii serovar Sichuan str. 79601</name>
    <dbReference type="NCBI Taxonomy" id="1218565"/>
    <lineage>
        <taxon>Bacteria</taxon>
        <taxon>Pseudomonadati</taxon>
        <taxon>Spirochaetota</taxon>
        <taxon>Spirochaetia</taxon>
        <taxon>Leptospirales</taxon>
        <taxon>Leptospiraceae</taxon>
        <taxon>Leptospira</taxon>
    </lineage>
</organism>
<dbReference type="AlphaFoldDB" id="M6D120"/>
<dbReference type="Proteomes" id="UP000011988">
    <property type="component" value="Unassembled WGS sequence"/>
</dbReference>
<dbReference type="EMBL" id="ANIK01000008">
    <property type="protein sequence ID" value="EMJ97659.1"/>
    <property type="molecule type" value="Genomic_DNA"/>
</dbReference>
<name>M6D120_9LEPT</name>
<accession>M6D120</accession>
<evidence type="ECO:0008006" key="3">
    <source>
        <dbReference type="Google" id="ProtNLM"/>
    </source>
</evidence>
<gene>
    <name evidence="1" type="ORF">LEP1GSC194_3031</name>
</gene>
<dbReference type="OrthoDB" id="339811at2"/>
<reference evidence="1 2" key="1">
    <citation type="submission" date="2013-01" db="EMBL/GenBank/DDBJ databases">
        <authorList>
            <person name="Harkins D.M."/>
            <person name="Durkin A.S."/>
            <person name="Brinkac L.M."/>
            <person name="Haft D.H."/>
            <person name="Selengut J.D."/>
            <person name="Sanka R."/>
            <person name="DePew J."/>
            <person name="Purushe J."/>
            <person name="Galloway R.L."/>
            <person name="Vinetz J.M."/>
            <person name="Sutton G.G."/>
            <person name="Nierman W.C."/>
            <person name="Fouts D.E."/>
        </authorList>
    </citation>
    <scope>NUCLEOTIDE SEQUENCE [LARGE SCALE GENOMIC DNA]</scope>
    <source>
        <strain evidence="1 2">79601</strain>
    </source>
</reference>
<proteinExistence type="predicted"/>
<sequence>MKHNPIRIISILFVLTFVILDCKKEHSLKSNAKVVQIPSLGLGLDYEGWNFNDNPNLMNQAEEIASNSDNSGTIKKALEFAGINFFLFEYPQGSTEAGIFNTNINYTIEDLSKQPREISLDDYISTMTGLYPIVFQKYEMINPPKKSKIHGIESVILESRFEQSIGGKNLKIHNYQRIFIVNQKAHVFTGAFLEKDASSKGPKVLEVLGKFVKL</sequence>
<comment type="caution">
    <text evidence="1">The sequence shown here is derived from an EMBL/GenBank/DDBJ whole genome shotgun (WGS) entry which is preliminary data.</text>
</comment>
<dbReference type="NCBIfam" id="NF047501">
    <property type="entry name" value="lipo_LIC_13215"/>
    <property type="match status" value="1"/>
</dbReference>
<evidence type="ECO:0000313" key="1">
    <source>
        <dbReference type="EMBL" id="EMJ97659.1"/>
    </source>
</evidence>
<dbReference type="PATRIC" id="fig|1218565.3.peg.604"/>
<dbReference type="RefSeq" id="WP_020772179.1">
    <property type="nucleotide sequence ID" value="NZ_ANIK01000008.1"/>
</dbReference>
<evidence type="ECO:0000313" key="2">
    <source>
        <dbReference type="Proteomes" id="UP000011988"/>
    </source>
</evidence>